<evidence type="ECO:0000259" key="1">
    <source>
        <dbReference type="Pfam" id="PF03358"/>
    </source>
</evidence>
<dbReference type="OrthoDB" id="9812295at2"/>
<proteinExistence type="predicted"/>
<feature type="domain" description="NADPH-dependent FMN reductase-like" evidence="1">
    <location>
        <begin position="1"/>
        <end position="149"/>
    </location>
</feature>
<dbReference type="PANTHER" id="PTHR30543">
    <property type="entry name" value="CHROMATE REDUCTASE"/>
    <property type="match status" value="1"/>
</dbReference>
<dbReference type="GO" id="GO:0016491">
    <property type="term" value="F:oxidoreductase activity"/>
    <property type="evidence" value="ECO:0007669"/>
    <property type="project" value="InterPro"/>
</dbReference>
<gene>
    <name evidence="2" type="ORF">CCGE525_29405</name>
</gene>
<dbReference type="PANTHER" id="PTHR30543:SF21">
    <property type="entry name" value="NAD(P)H-DEPENDENT FMN REDUCTASE LOT6"/>
    <property type="match status" value="1"/>
</dbReference>
<sequence>MKLVGISGSLRKGSFNTALLHAAVELAPPGVELIAKTIHGVPLYDADIEAAEGIPEKVSELKELVAAADGLMLFTPEYNNSLPGVFKNAIDWMTRPSSDIPRIFRAKPVAVLGASPGNFGTILSQNAWLSVLRTLGANPWFGGRLMVSRAGSVFDAEGQIVDEKVKQNLAAFVEGFAAFVESTQKT</sequence>
<dbReference type="InterPro" id="IPR029039">
    <property type="entry name" value="Flavoprotein-like_sf"/>
</dbReference>
<accession>A0A387G076</accession>
<dbReference type="Gene3D" id="3.40.50.360">
    <property type="match status" value="1"/>
</dbReference>
<name>A0A387G076_9HYPH</name>
<dbReference type="Pfam" id="PF03358">
    <property type="entry name" value="FMN_red"/>
    <property type="match status" value="1"/>
</dbReference>
<dbReference type="KEGG" id="rjg:CCGE525_29405"/>
<organism evidence="2 3">
    <name type="scientific">Rhizobium jaguaris</name>
    <dbReference type="NCBI Taxonomy" id="1312183"/>
    <lineage>
        <taxon>Bacteria</taxon>
        <taxon>Pseudomonadati</taxon>
        <taxon>Pseudomonadota</taxon>
        <taxon>Alphaproteobacteria</taxon>
        <taxon>Hyphomicrobiales</taxon>
        <taxon>Rhizobiaceae</taxon>
        <taxon>Rhizobium/Agrobacterium group</taxon>
        <taxon>Rhizobium</taxon>
    </lineage>
</organism>
<reference evidence="2 3" key="1">
    <citation type="submission" date="2018-10" db="EMBL/GenBank/DDBJ databases">
        <title>Rhizobium etli, R. leguminosarum and a new Rhizobium genospecies from Phaseolus dumosus.</title>
        <authorList>
            <person name="Ramirez-Puebla S.T."/>
            <person name="Rogel-Hernandez M.A."/>
            <person name="Guerrero G."/>
            <person name="Ormeno-Orrillo E."/>
            <person name="Martinez-Romero J.C."/>
            <person name="Negrete-Yankelevich S."/>
            <person name="Martinez-Romero E."/>
        </authorList>
    </citation>
    <scope>NUCLEOTIDE SEQUENCE [LARGE SCALE GENOMIC DNA]</scope>
    <source>
        <strain evidence="2 3">CCGE525</strain>
        <plasmid evidence="3">prccge525c</plasmid>
    </source>
</reference>
<dbReference type="GO" id="GO:0005829">
    <property type="term" value="C:cytosol"/>
    <property type="evidence" value="ECO:0007669"/>
    <property type="project" value="TreeGrafter"/>
</dbReference>
<dbReference type="InterPro" id="IPR005025">
    <property type="entry name" value="FMN_Rdtase-like_dom"/>
</dbReference>
<dbReference type="SUPFAM" id="SSF52218">
    <property type="entry name" value="Flavoproteins"/>
    <property type="match status" value="1"/>
</dbReference>
<protein>
    <submittedName>
        <fullName evidence="2">NAD(P)H-dependent oxidoreductase</fullName>
    </submittedName>
</protein>
<dbReference type="EMBL" id="CP032695">
    <property type="protein sequence ID" value="AYG62845.1"/>
    <property type="molecule type" value="Genomic_DNA"/>
</dbReference>
<dbReference type="AlphaFoldDB" id="A0A387G076"/>
<dbReference type="Proteomes" id="UP000282195">
    <property type="component" value="Plasmid pRCCGE525c"/>
</dbReference>
<keyword evidence="2" id="KW-0614">Plasmid</keyword>
<keyword evidence="3" id="KW-1185">Reference proteome</keyword>
<evidence type="ECO:0000313" key="2">
    <source>
        <dbReference type="EMBL" id="AYG62845.1"/>
    </source>
</evidence>
<dbReference type="InterPro" id="IPR050712">
    <property type="entry name" value="NAD(P)H-dep_reductase"/>
</dbReference>
<geneLocation type="plasmid" evidence="3">
    <name>prccge525c</name>
</geneLocation>
<evidence type="ECO:0000313" key="3">
    <source>
        <dbReference type="Proteomes" id="UP000282195"/>
    </source>
</evidence>
<dbReference type="RefSeq" id="WP_120707756.1">
    <property type="nucleotide sequence ID" value="NZ_CP032695.1"/>
</dbReference>
<dbReference type="GO" id="GO:0010181">
    <property type="term" value="F:FMN binding"/>
    <property type="evidence" value="ECO:0007669"/>
    <property type="project" value="TreeGrafter"/>
</dbReference>